<evidence type="ECO:0000256" key="1">
    <source>
        <dbReference type="SAM" id="Phobius"/>
    </source>
</evidence>
<dbReference type="Pfam" id="PF09773">
    <property type="entry name" value="Meckelin"/>
    <property type="match status" value="1"/>
</dbReference>
<keyword evidence="1" id="KW-1133">Transmembrane helix</keyword>
<evidence type="ECO:0000313" key="3">
    <source>
        <dbReference type="Proteomes" id="UP000281553"/>
    </source>
</evidence>
<dbReference type="GO" id="GO:0060271">
    <property type="term" value="P:cilium assembly"/>
    <property type="evidence" value="ECO:0007669"/>
    <property type="project" value="InterPro"/>
</dbReference>
<sequence length="85" mass="9833">MLTLPSDDTFLLGYLVSATVLKFIDLVHIFAMQCTLDIYLIDWERPRVPIWRTVLVANEWNEIQTCRKTNPTFTIFVAMLILGVS</sequence>
<feature type="transmembrane region" description="Helical" evidence="1">
    <location>
        <begin position="12"/>
        <end position="31"/>
    </location>
</feature>
<dbReference type="PANTHER" id="PTHR21274">
    <property type="entry name" value="MECKELIN"/>
    <property type="match status" value="1"/>
</dbReference>
<dbReference type="Proteomes" id="UP000281553">
    <property type="component" value="Unassembled WGS sequence"/>
</dbReference>
<name>A0A3P7Q1H6_DIBLA</name>
<gene>
    <name evidence="2" type="ORF">DILT_LOCUS14410</name>
</gene>
<evidence type="ECO:0008006" key="4">
    <source>
        <dbReference type="Google" id="ProtNLM"/>
    </source>
</evidence>
<keyword evidence="3" id="KW-1185">Reference proteome</keyword>
<protein>
    <recommendedName>
        <fullName evidence="4">G-protein coupled receptors family 1 profile domain-containing protein</fullName>
    </recommendedName>
</protein>
<reference evidence="2 3" key="1">
    <citation type="submission" date="2018-11" db="EMBL/GenBank/DDBJ databases">
        <authorList>
            <consortium name="Pathogen Informatics"/>
        </authorList>
    </citation>
    <scope>NUCLEOTIDE SEQUENCE [LARGE SCALE GENOMIC DNA]</scope>
</reference>
<dbReference type="OrthoDB" id="419138at2759"/>
<evidence type="ECO:0000313" key="2">
    <source>
        <dbReference type="EMBL" id="VDN24316.1"/>
    </source>
</evidence>
<dbReference type="InterPro" id="IPR019170">
    <property type="entry name" value="Meckelin"/>
</dbReference>
<keyword evidence="1" id="KW-0812">Transmembrane</keyword>
<dbReference type="AlphaFoldDB" id="A0A3P7Q1H6"/>
<organism evidence="2 3">
    <name type="scientific">Dibothriocephalus latus</name>
    <name type="common">Fish tapeworm</name>
    <name type="synonym">Diphyllobothrium latum</name>
    <dbReference type="NCBI Taxonomy" id="60516"/>
    <lineage>
        <taxon>Eukaryota</taxon>
        <taxon>Metazoa</taxon>
        <taxon>Spiralia</taxon>
        <taxon>Lophotrochozoa</taxon>
        <taxon>Platyhelminthes</taxon>
        <taxon>Cestoda</taxon>
        <taxon>Eucestoda</taxon>
        <taxon>Diphyllobothriidea</taxon>
        <taxon>Diphyllobothriidae</taxon>
        <taxon>Dibothriocephalus</taxon>
    </lineage>
</organism>
<dbReference type="EMBL" id="UYRU01074162">
    <property type="protein sequence ID" value="VDN24316.1"/>
    <property type="molecule type" value="Genomic_DNA"/>
</dbReference>
<dbReference type="PANTHER" id="PTHR21274:SF0">
    <property type="entry name" value="MECKELIN"/>
    <property type="match status" value="1"/>
</dbReference>
<keyword evidence="1" id="KW-0472">Membrane</keyword>
<proteinExistence type="predicted"/>
<accession>A0A3P7Q1H6</accession>
<dbReference type="GO" id="GO:0036038">
    <property type="term" value="C:MKS complex"/>
    <property type="evidence" value="ECO:0007669"/>
    <property type="project" value="InterPro"/>
</dbReference>